<reference evidence="1 2" key="1">
    <citation type="journal article" date="2024" name="G3 (Bethesda)">
        <title>Genome assembly of Hibiscus sabdariffa L. provides insights into metabolisms of medicinal natural products.</title>
        <authorList>
            <person name="Kim T."/>
        </authorList>
    </citation>
    <scope>NUCLEOTIDE SEQUENCE [LARGE SCALE GENOMIC DNA]</scope>
    <source>
        <strain evidence="1">TK-2024</strain>
        <tissue evidence="1">Old leaves</tissue>
    </source>
</reference>
<organism evidence="1 2">
    <name type="scientific">Hibiscus sabdariffa</name>
    <name type="common">roselle</name>
    <dbReference type="NCBI Taxonomy" id="183260"/>
    <lineage>
        <taxon>Eukaryota</taxon>
        <taxon>Viridiplantae</taxon>
        <taxon>Streptophyta</taxon>
        <taxon>Embryophyta</taxon>
        <taxon>Tracheophyta</taxon>
        <taxon>Spermatophyta</taxon>
        <taxon>Magnoliopsida</taxon>
        <taxon>eudicotyledons</taxon>
        <taxon>Gunneridae</taxon>
        <taxon>Pentapetalae</taxon>
        <taxon>rosids</taxon>
        <taxon>malvids</taxon>
        <taxon>Malvales</taxon>
        <taxon>Malvaceae</taxon>
        <taxon>Malvoideae</taxon>
        <taxon>Hibiscus</taxon>
    </lineage>
</organism>
<evidence type="ECO:0000313" key="1">
    <source>
        <dbReference type="EMBL" id="KAK9037276.1"/>
    </source>
</evidence>
<accession>A0ABR2TIF7</accession>
<evidence type="ECO:0000313" key="2">
    <source>
        <dbReference type="Proteomes" id="UP001396334"/>
    </source>
</evidence>
<proteinExistence type="predicted"/>
<comment type="caution">
    <text evidence="1">The sequence shown here is derived from an EMBL/GenBank/DDBJ whole genome shotgun (WGS) entry which is preliminary data.</text>
</comment>
<sequence length="146" mass="15667">MSGVHRVPLVEKEVAARETMVSVDGCASNVVQGANKGSTILIVVSIVASKDKVVPVASSLNKGKHCVVQVVIEGDKQVLRERKGRTLPNSIRGETANRLSALSSELDQAEHRAITSPLTCTVSDPANVIWHENTSFSHEGIDKMLE</sequence>
<keyword evidence="2" id="KW-1185">Reference proteome</keyword>
<protein>
    <submittedName>
        <fullName evidence="1">Uncharacterized protein</fullName>
    </submittedName>
</protein>
<dbReference type="EMBL" id="JBBPBN010000005">
    <property type="protein sequence ID" value="KAK9037276.1"/>
    <property type="molecule type" value="Genomic_DNA"/>
</dbReference>
<dbReference type="Proteomes" id="UP001396334">
    <property type="component" value="Unassembled WGS sequence"/>
</dbReference>
<name>A0ABR2TIF7_9ROSI</name>
<gene>
    <name evidence="1" type="ORF">V6N11_022195</name>
</gene>